<evidence type="ECO:0000259" key="3">
    <source>
        <dbReference type="PROSITE" id="PS50893"/>
    </source>
</evidence>
<dbReference type="InterPro" id="IPR027417">
    <property type="entry name" value="P-loop_NTPase"/>
</dbReference>
<dbReference type="SUPFAM" id="SSF52540">
    <property type="entry name" value="P-loop containing nucleoside triphosphate hydrolases"/>
    <property type="match status" value="1"/>
</dbReference>
<accession>A0A077LYV4</accession>
<dbReference type="RefSeq" id="WP_048554077.1">
    <property type="nucleotide sequence ID" value="NZ_HF570958.1"/>
</dbReference>
<dbReference type="Proteomes" id="UP000035721">
    <property type="component" value="Unassembled WGS sequence"/>
</dbReference>
<dbReference type="GO" id="GO:0016887">
    <property type="term" value="F:ATP hydrolysis activity"/>
    <property type="evidence" value="ECO:0007669"/>
    <property type="project" value="InterPro"/>
</dbReference>
<dbReference type="OrthoDB" id="4425833at2"/>
<evidence type="ECO:0000313" key="4">
    <source>
        <dbReference type="EMBL" id="CCH77149.1"/>
    </source>
</evidence>
<keyword evidence="5" id="KW-1185">Reference proteome</keyword>
<dbReference type="PROSITE" id="PS00211">
    <property type="entry name" value="ABC_TRANSPORTER_1"/>
    <property type="match status" value="1"/>
</dbReference>
<dbReference type="AlphaFoldDB" id="A0A077LYV4"/>
<name>A0A077LYV4_9MICO</name>
<dbReference type="GO" id="GO:0005524">
    <property type="term" value="F:ATP binding"/>
    <property type="evidence" value="ECO:0007669"/>
    <property type="project" value="UniProtKB-KW"/>
</dbReference>
<feature type="domain" description="ABC transporter" evidence="3">
    <location>
        <begin position="7"/>
        <end position="227"/>
    </location>
</feature>
<sequence>MTSGPAARVAGLSLRFADRVVLDGADLVVERASSVAVTGGSGSGKSSLLLCLLGLLRPDAGAIEIDGSPVAFGRAGASARLRREKVGAVFQDGSLLPELSPRENVALAGMLAGLPAAEAATRAEELLDRLGVPAGSRSVDEFSGGEQQRIAVARALMNRPVLLLADEPTGSLDPATRNQVCDALFALPGELGCGLVVVTHDPAVAARADRRLRLVDGCLVEEVVAGMGR</sequence>
<reference evidence="4 5" key="1">
    <citation type="journal article" date="2013" name="ISME J.">
        <title>A metabolic model for members of the genus Tetrasphaera involved in enhanced biological phosphorus removal.</title>
        <authorList>
            <person name="Kristiansen R."/>
            <person name="Nguyen H.T.T."/>
            <person name="Saunders A.M."/>
            <person name="Nielsen J.L."/>
            <person name="Wimmer R."/>
            <person name="Le V.Q."/>
            <person name="McIlroy S.J."/>
            <person name="Petrovski S."/>
            <person name="Seviour R.J."/>
            <person name="Calteau A."/>
            <person name="Nielsen K.L."/>
            <person name="Nielsen P.H."/>
        </authorList>
    </citation>
    <scope>NUCLEOTIDE SEQUENCE [LARGE SCALE GENOMIC DNA]</scope>
    <source>
        <strain evidence="4 5">T1-X7</strain>
    </source>
</reference>
<dbReference type="Gene3D" id="3.40.50.300">
    <property type="entry name" value="P-loop containing nucleotide triphosphate hydrolases"/>
    <property type="match status" value="1"/>
</dbReference>
<gene>
    <name evidence="4" type="primary">ybbA</name>
    <name evidence="4" type="ORF">BN12_1690007</name>
</gene>
<proteinExistence type="predicted"/>
<keyword evidence="2 4" id="KW-0067">ATP-binding</keyword>
<dbReference type="PROSITE" id="PS50893">
    <property type="entry name" value="ABC_TRANSPORTER_2"/>
    <property type="match status" value="1"/>
</dbReference>
<evidence type="ECO:0000313" key="5">
    <source>
        <dbReference type="Proteomes" id="UP000035721"/>
    </source>
</evidence>
<dbReference type="GO" id="GO:0022857">
    <property type="term" value="F:transmembrane transporter activity"/>
    <property type="evidence" value="ECO:0007669"/>
    <property type="project" value="TreeGrafter"/>
</dbReference>
<dbReference type="PANTHER" id="PTHR24220:SF685">
    <property type="entry name" value="ABC TRANSPORTER RELATED"/>
    <property type="match status" value="1"/>
</dbReference>
<organism evidence="4 5">
    <name type="scientific">Nostocoides japonicum T1-X7</name>
    <dbReference type="NCBI Taxonomy" id="1194083"/>
    <lineage>
        <taxon>Bacteria</taxon>
        <taxon>Bacillati</taxon>
        <taxon>Actinomycetota</taxon>
        <taxon>Actinomycetes</taxon>
        <taxon>Micrococcales</taxon>
        <taxon>Intrasporangiaceae</taxon>
        <taxon>Nostocoides</taxon>
    </lineage>
</organism>
<dbReference type="InterPro" id="IPR003439">
    <property type="entry name" value="ABC_transporter-like_ATP-bd"/>
</dbReference>
<dbReference type="SMART" id="SM00382">
    <property type="entry name" value="AAA"/>
    <property type="match status" value="1"/>
</dbReference>
<dbReference type="PANTHER" id="PTHR24220">
    <property type="entry name" value="IMPORT ATP-BINDING PROTEIN"/>
    <property type="match status" value="1"/>
</dbReference>
<dbReference type="InterPro" id="IPR003593">
    <property type="entry name" value="AAA+_ATPase"/>
</dbReference>
<dbReference type="Pfam" id="PF00005">
    <property type="entry name" value="ABC_tran"/>
    <property type="match status" value="1"/>
</dbReference>
<protein>
    <submittedName>
        <fullName evidence="4">Putative transporter subunit: ATP-binding component of ABC superfamily</fullName>
    </submittedName>
</protein>
<dbReference type="STRING" id="1194083.BN12_1690007"/>
<dbReference type="InterPro" id="IPR015854">
    <property type="entry name" value="ABC_transpr_LolD-like"/>
</dbReference>
<dbReference type="EMBL" id="CAJB01000078">
    <property type="protein sequence ID" value="CCH77149.1"/>
    <property type="molecule type" value="Genomic_DNA"/>
</dbReference>
<keyword evidence="1" id="KW-0547">Nucleotide-binding</keyword>
<dbReference type="GO" id="GO:0005886">
    <property type="term" value="C:plasma membrane"/>
    <property type="evidence" value="ECO:0007669"/>
    <property type="project" value="TreeGrafter"/>
</dbReference>
<evidence type="ECO:0000256" key="2">
    <source>
        <dbReference type="ARBA" id="ARBA00022840"/>
    </source>
</evidence>
<dbReference type="InterPro" id="IPR017871">
    <property type="entry name" value="ABC_transporter-like_CS"/>
</dbReference>
<evidence type="ECO:0000256" key="1">
    <source>
        <dbReference type="ARBA" id="ARBA00022741"/>
    </source>
</evidence>
<comment type="caution">
    <text evidence="4">The sequence shown here is derived from an EMBL/GenBank/DDBJ whole genome shotgun (WGS) entry which is preliminary data.</text>
</comment>